<dbReference type="Gene3D" id="1.10.720.30">
    <property type="entry name" value="SAP domain"/>
    <property type="match status" value="1"/>
</dbReference>
<dbReference type="InterPro" id="IPR003034">
    <property type="entry name" value="SAP_dom"/>
</dbReference>
<dbReference type="SUPFAM" id="SSF68906">
    <property type="entry name" value="SAP domain"/>
    <property type="match status" value="1"/>
</dbReference>
<dbReference type="Pfam" id="PF02037">
    <property type="entry name" value="SAP"/>
    <property type="match status" value="1"/>
</dbReference>
<reference evidence="2" key="1">
    <citation type="journal article" date="2020" name="Nature">
        <title>Giant virus diversity and host interactions through global metagenomics.</title>
        <authorList>
            <person name="Schulz F."/>
            <person name="Roux S."/>
            <person name="Paez-Espino D."/>
            <person name="Jungbluth S."/>
            <person name="Walsh D.A."/>
            <person name="Denef V.J."/>
            <person name="McMahon K.D."/>
            <person name="Konstantinidis K.T."/>
            <person name="Eloe-Fadrosh E.A."/>
            <person name="Kyrpides N.C."/>
            <person name="Woyke T."/>
        </authorList>
    </citation>
    <scope>NUCLEOTIDE SEQUENCE</scope>
    <source>
        <strain evidence="2">GVMAG-M-3300027833-11</strain>
    </source>
</reference>
<protein>
    <recommendedName>
        <fullName evidence="1">SAP domain-containing protein</fullName>
    </recommendedName>
</protein>
<dbReference type="AlphaFoldDB" id="A0A6C0LK41"/>
<feature type="domain" description="SAP" evidence="1">
    <location>
        <begin position="200"/>
        <end position="234"/>
    </location>
</feature>
<proteinExistence type="predicted"/>
<evidence type="ECO:0000259" key="1">
    <source>
        <dbReference type="SMART" id="SM00513"/>
    </source>
</evidence>
<name>A0A6C0LK41_9ZZZZ</name>
<dbReference type="InterPro" id="IPR036361">
    <property type="entry name" value="SAP_dom_sf"/>
</dbReference>
<dbReference type="EMBL" id="MN740504">
    <property type="protein sequence ID" value="QHU30268.1"/>
    <property type="molecule type" value="Genomic_DNA"/>
</dbReference>
<dbReference type="SMART" id="SM00513">
    <property type="entry name" value="SAP"/>
    <property type="match status" value="1"/>
</dbReference>
<accession>A0A6C0LK41</accession>
<organism evidence="2">
    <name type="scientific">viral metagenome</name>
    <dbReference type="NCBI Taxonomy" id="1070528"/>
    <lineage>
        <taxon>unclassified sequences</taxon>
        <taxon>metagenomes</taxon>
        <taxon>organismal metagenomes</taxon>
    </lineage>
</organism>
<evidence type="ECO:0000313" key="2">
    <source>
        <dbReference type="EMBL" id="QHU30268.1"/>
    </source>
</evidence>
<sequence>MVTIGEKNKKKQEDNIIVEGAFDFWSALDSEPQESHDQSDDNICLLTREPLKPNYVTMPCEHKYNYIPICREISAIKNPNIGSQKYNQGYISNGVKLLRNQIFCPYCRTVYNTLLPKIPEQYLDFVPDKYVTSSSNYISSRTCKYVFKSGKRKGQCCGKKNAFDTKNGTYCSHHDSVNKTSPVKLNKVAIVLSDEEKKISSNFKLSQLKQILKNADLPISGTKAVLITRGMKAGISFTLPDM</sequence>